<sequence>MALKRKAKGSTGQKGGRRPNFRHAESTMYFNDPHDFQNSNAEGDKEFDDGAETEDKSGEDGASLNNSNESNSQVVVTVTNVDLPIPTLKAYVTKKSKLDPFEEHLLDVVKGQELSEYQHFGQSVAIKLQCISEIDRKRACRLQNDIQNMLFDAEMNILM</sequence>
<feature type="region of interest" description="Disordered" evidence="1">
    <location>
        <begin position="1"/>
        <end position="71"/>
    </location>
</feature>
<protein>
    <submittedName>
        <fullName evidence="2">Uncharacterized protein</fullName>
    </submittedName>
</protein>
<comment type="caution">
    <text evidence="2">The sequence shown here is derived from an EMBL/GenBank/DDBJ whole genome shotgun (WGS) entry which is preliminary data.</text>
</comment>
<dbReference type="AlphaFoldDB" id="A0A8J2JSF7"/>
<dbReference type="Proteomes" id="UP000708208">
    <property type="component" value="Unassembled WGS sequence"/>
</dbReference>
<proteinExistence type="predicted"/>
<name>A0A8J2JSF7_9HEXA</name>
<evidence type="ECO:0000313" key="2">
    <source>
        <dbReference type="EMBL" id="CAG7689941.1"/>
    </source>
</evidence>
<dbReference type="EMBL" id="CAJVCH010020708">
    <property type="protein sequence ID" value="CAG7689941.1"/>
    <property type="molecule type" value="Genomic_DNA"/>
</dbReference>
<keyword evidence="3" id="KW-1185">Reference proteome</keyword>
<accession>A0A8J2JSF7</accession>
<evidence type="ECO:0000313" key="3">
    <source>
        <dbReference type="Proteomes" id="UP000708208"/>
    </source>
</evidence>
<organism evidence="2 3">
    <name type="scientific">Allacma fusca</name>
    <dbReference type="NCBI Taxonomy" id="39272"/>
    <lineage>
        <taxon>Eukaryota</taxon>
        <taxon>Metazoa</taxon>
        <taxon>Ecdysozoa</taxon>
        <taxon>Arthropoda</taxon>
        <taxon>Hexapoda</taxon>
        <taxon>Collembola</taxon>
        <taxon>Symphypleona</taxon>
        <taxon>Sminthuridae</taxon>
        <taxon>Allacma</taxon>
    </lineage>
</organism>
<evidence type="ECO:0000256" key="1">
    <source>
        <dbReference type="SAM" id="MobiDB-lite"/>
    </source>
</evidence>
<gene>
    <name evidence="2" type="ORF">AFUS01_LOCUS3434</name>
</gene>
<dbReference type="OrthoDB" id="6577442at2759"/>
<reference evidence="2" key="1">
    <citation type="submission" date="2021-06" db="EMBL/GenBank/DDBJ databases">
        <authorList>
            <person name="Hodson N. C."/>
            <person name="Mongue J. A."/>
            <person name="Jaron S. K."/>
        </authorList>
    </citation>
    <scope>NUCLEOTIDE SEQUENCE</scope>
</reference>